<comment type="similarity">
    <text evidence="1">Belongs to the metallo-dependent hydrolases superfamily. CpsB/CapC family.</text>
</comment>
<proteinExistence type="inferred from homology"/>
<protein>
    <recommendedName>
        <fullName evidence="2">protein-tyrosine-phosphatase</fullName>
        <ecNumber evidence="2">3.1.3.48</ecNumber>
    </recommendedName>
</protein>
<evidence type="ECO:0000313" key="5">
    <source>
        <dbReference type="EMBL" id="EIJ35965.1"/>
    </source>
</evidence>
<dbReference type="SUPFAM" id="SSF89550">
    <property type="entry name" value="PHP domain-like"/>
    <property type="match status" value="1"/>
</dbReference>
<dbReference type="EC" id="3.1.3.48" evidence="2"/>
<organism evidence="5 6">
    <name type="scientific">Thiothrix nivea (strain ATCC 35100 / DSM 5205 / JP2)</name>
    <dbReference type="NCBI Taxonomy" id="870187"/>
    <lineage>
        <taxon>Bacteria</taxon>
        <taxon>Pseudomonadati</taxon>
        <taxon>Pseudomonadota</taxon>
        <taxon>Gammaproteobacteria</taxon>
        <taxon>Thiotrichales</taxon>
        <taxon>Thiotrichaceae</taxon>
        <taxon>Thiothrix</taxon>
    </lineage>
</organism>
<dbReference type="PANTHER" id="PTHR39181:SF1">
    <property type="entry name" value="TYROSINE-PROTEIN PHOSPHATASE YWQE"/>
    <property type="match status" value="1"/>
</dbReference>
<comment type="catalytic activity">
    <reaction evidence="4">
        <text>O-phospho-L-tyrosyl-[protein] + H2O = L-tyrosyl-[protein] + phosphate</text>
        <dbReference type="Rhea" id="RHEA:10684"/>
        <dbReference type="Rhea" id="RHEA-COMP:10136"/>
        <dbReference type="Rhea" id="RHEA-COMP:20101"/>
        <dbReference type="ChEBI" id="CHEBI:15377"/>
        <dbReference type="ChEBI" id="CHEBI:43474"/>
        <dbReference type="ChEBI" id="CHEBI:46858"/>
        <dbReference type="ChEBI" id="CHEBI:61978"/>
        <dbReference type="EC" id="3.1.3.48"/>
    </reaction>
</comment>
<dbReference type="EMBL" id="JH651384">
    <property type="protein sequence ID" value="EIJ35965.1"/>
    <property type="molecule type" value="Genomic_DNA"/>
</dbReference>
<name>A0A656HLS6_THINJ</name>
<dbReference type="InterPro" id="IPR016667">
    <property type="entry name" value="Caps_polysacc_synth_CpsB/CapC"/>
</dbReference>
<evidence type="ECO:0000313" key="6">
    <source>
        <dbReference type="Proteomes" id="UP000005317"/>
    </source>
</evidence>
<evidence type="ECO:0000256" key="3">
    <source>
        <dbReference type="ARBA" id="ARBA00022801"/>
    </source>
</evidence>
<sequence>MLMIDLHSHILPQLCDGSQDLETSLAMARIAVADGVTHLACTPHIYPGVYPNSSSTIFPAMQALQAELDARKIPLQLVAGADVHMVHDVVEGLQSGRIPTLNGSRYFLLEPAHRIPVPRFLEQIEAILEASYVPVITHPERLLWLEDNYRDFIEAVRMGAWLQVTAGAVAGMFGRIACRCAQRLLEDGVVHILASDAHGVECRPPVLSEGVEAAIRILGDENEVMRMVLERPRVILDNAGPKRVPLPIEASGQMPAYMGYQLKKGWFGHVVH</sequence>
<keyword evidence="6" id="KW-1185">Reference proteome</keyword>
<dbReference type="Gene3D" id="3.20.20.140">
    <property type="entry name" value="Metal-dependent hydrolases"/>
    <property type="match status" value="1"/>
</dbReference>
<evidence type="ECO:0000256" key="4">
    <source>
        <dbReference type="ARBA" id="ARBA00051722"/>
    </source>
</evidence>
<evidence type="ECO:0000256" key="1">
    <source>
        <dbReference type="ARBA" id="ARBA00005750"/>
    </source>
</evidence>
<dbReference type="GO" id="GO:0004725">
    <property type="term" value="F:protein tyrosine phosphatase activity"/>
    <property type="evidence" value="ECO:0007669"/>
    <property type="project" value="UniProtKB-EC"/>
</dbReference>
<evidence type="ECO:0000256" key="2">
    <source>
        <dbReference type="ARBA" id="ARBA00013064"/>
    </source>
</evidence>
<reference evidence="6" key="1">
    <citation type="journal article" date="2011" name="Stand. Genomic Sci.">
        <title>Genome sequence of the filamentous, gliding Thiothrix nivea neotype strain (JP2(T)).</title>
        <authorList>
            <person name="Lapidus A."/>
            <person name="Nolan M."/>
            <person name="Lucas S."/>
            <person name="Glavina Del Rio T."/>
            <person name="Tice H."/>
            <person name="Cheng J.F."/>
            <person name="Tapia R."/>
            <person name="Han C."/>
            <person name="Goodwin L."/>
            <person name="Pitluck S."/>
            <person name="Liolios K."/>
            <person name="Pagani I."/>
            <person name="Ivanova N."/>
            <person name="Huntemann M."/>
            <person name="Mavromatis K."/>
            <person name="Mikhailova N."/>
            <person name="Pati A."/>
            <person name="Chen A."/>
            <person name="Palaniappan K."/>
            <person name="Land M."/>
            <person name="Brambilla E.M."/>
            <person name="Rohde M."/>
            <person name="Abt B."/>
            <person name="Verbarg S."/>
            <person name="Goker M."/>
            <person name="Bristow J."/>
            <person name="Eisen J.A."/>
            <person name="Markowitz V."/>
            <person name="Hugenholtz P."/>
            <person name="Kyrpides N.C."/>
            <person name="Klenk H.P."/>
            <person name="Woyke T."/>
        </authorList>
    </citation>
    <scope>NUCLEOTIDE SEQUENCE [LARGE SCALE GENOMIC DNA]</scope>
    <source>
        <strain evidence="6">ATCC 35100 / DSM 5205 / JP2</strain>
    </source>
</reference>
<dbReference type="OrthoDB" id="9788539at2"/>
<dbReference type="PIRSF" id="PIRSF016557">
    <property type="entry name" value="Caps_synth_CpsB"/>
    <property type="match status" value="1"/>
</dbReference>
<gene>
    <name evidence="5" type="ORF">Thini_3453</name>
</gene>
<dbReference type="AlphaFoldDB" id="A0A656HLS6"/>
<dbReference type="PANTHER" id="PTHR39181">
    <property type="entry name" value="TYROSINE-PROTEIN PHOSPHATASE YWQE"/>
    <property type="match status" value="1"/>
</dbReference>
<dbReference type="InterPro" id="IPR016195">
    <property type="entry name" value="Pol/histidinol_Pase-like"/>
</dbReference>
<dbReference type="Pfam" id="PF19567">
    <property type="entry name" value="CpsB_CapC"/>
    <property type="match status" value="1"/>
</dbReference>
<dbReference type="Proteomes" id="UP000005317">
    <property type="component" value="Unassembled WGS sequence"/>
</dbReference>
<keyword evidence="3" id="KW-0378">Hydrolase</keyword>
<dbReference type="GO" id="GO:0030145">
    <property type="term" value="F:manganese ion binding"/>
    <property type="evidence" value="ECO:0007669"/>
    <property type="project" value="InterPro"/>
</dbReference>
<accession>A0A656HLS6</accession>